<proteinExistence type="predicted"/>
<dbReference type="Gene3D" id="3.40.190.170">
    <property type="entry name" value="Bacterial extracellular solute-binding protein, family 7"/>
    <property type="match status" value="1"/>
</dbReference>
<accession>A0A6N7LSZ8</accession>
<dbReference type="Proteomes" id="UP000469421">
    <property type="component" value="Unassembled WGS sequence"/>
</dbReference>
<evidence type="ECO:0000256" key="1">
    <source>
        <dbReference type="SAM" id="SignalP"/>
    </source>
</evidence>
<feature type="chain" id="PRO_5027093458" evidence="1">
    <location>
        <begin position="27"/>
        <end position="396"/>
    </location>
</feature>
<dbReference type="InterPro" id="IPR038404">
    <property type="entry name" value="TRAP_DctP_sf"/>
</dbReference>
<evidence type="ECO:0000313" key="3">
    <source>
        <dbReference type="Proteomes" id="UP000469421"/>
    </source>
</evidence>
<keyword evidence="1" id="KW-0732">Signal</keyword>
<gene>
    <name evidence="2" type="ORF">GFN93_09295</name>
</gene>
<sequence>MNGVTVRILQLLTATALLATSLFVNAQDSLDLTPAQQAELERFAPGVKLTPALADKLRAIAYDQSRSLDERIDAMQKAAGFTAADPLKRRICIWDVAGRVGPIYKAAEDQRTRLLQYGVELDIEAYTNESVIAEDLKAGICDAALMTGLRGRLFNRYTGTIDSVGGLPTDEHMRILLQVLANPKSADNMVSGEYVILGIAPAGGAYVFVNDKSINTLANASGKRVAVLDYDPTQAEMVSQIGATPVASDILSAPNKFNNGVVDVLPAPLVAYEVLELYKGLQPDGGIINYPLAQISMQLIGRKDKFPNEVAQLVREEFYNSYHLIKERLDIEAAKVPQHWFIEIPDKDKQEYEVLMQEARLTLRAQGYYDADMLTLQRKIRCKLDPTRGECANPVE</sequence>
<dbReference type="EMBL" id="WIRE01000001">
    <property type="protein sequence ID" value="MQX53443.1"/>
    <property type="molecule type" value="Genomic_DNA"/>
</dbReference>
<dbReference type="Pfam" id="PF19582">
    <property type="entry name" value="AdeT1_2"/>
    <property type="match status" value="1"/>
</dbReference>
<comment type="caution">
    <text evidence="2">The sequence shown here is derived from an EMBL/GenBank/DDBJ whole genome shotgun (WGS) entry which is preliminary data.</text>
</comment>
<dbReference type="AlphaFoldDB" id="A0A6N7LSZ8"/>
<dbReference type="InterPro" id="IPR045758">
    <property type="entry name" value="AdeT1/2"/>
</dbReference>
<name>A0A6N7LSZ8_9GAMM</name>
<reference evidence="2 3" key="1">
    <citation type="submission" date="2019-10" db="EMBL/GenBank/DDBJ databases">
        <title>Alcanivorax sp.PA15-N-34 draft genome sequence.</title>
        <authorList>
            <person name="Liao X."/>
            <person name="Shao Z."/>
        </authorList>
    </citation>
    <scope>NUCLEOTIDE SEQUENCE [LARGE SCALE GENOMIC DNA]</scope>
    <source>
        <strain evidence="2 3">PA15-N-34</strain>
    </source>
</reference>
<protein>
    <submittedName>
        <fullName evidence="2">Uncharacterized protein</fullName>
    </submittedName>
</protein>
<keyword evidence="3" id="KW-1185">Reference proteome</keyword>
<evidence type="ECO:0000313" key="2">
    <source>
        <dbReference type="EMBL" id="MQX53443.1"/>
    </source>
</evidence>
<organism evidence="2 3">
    <name type="scientific">Alcanivorax sediminis</name>
    <dbReference type="NCBI Taxonomy" id="2663008"/>
    <lineage>
        <taxon>Bacteria</taxon>
        <taxon>Pseudomonadati</taxon>
        <taxon>Pseudomonadota</taxon>
        <taxon>Gammaproteobacteria</taxon>
        <taxon>Oceanospirillales</taxon>
        <taxon>Alcanivoracaceae</taxon>
        <taxon>Alcanivorax</taxon>
    </lineage>
</organism>
<feature type="signal peptide" evidence="1">
    <location>
        <begin position="1"/>
        <end position="26"/>
    </location>
</feature>